<dbReference type="Pfam" id="PF00196">
    <property type="entry name" value="GerE"/>
    <property type="match status" value="1"/>
</dbReference>
<dbReference type="InterPro" id="IPR036388">
    <property type="entry name" value="WH-like_DNA-bd_sf"/>
</dbReference>
<dbReference type="GO" id="GO:0006355">
    <property type="term" value="P:regulation of DNA-templated transcription"/>
    <property type="evidence" value="ECO:0007669"/>
    <property type="project" value="InterPro"/>
</dbReference>
<gene>
    <name evidence="5" type="ORF">MiSe_85090</name>
</gene>
<keyword evidence="6" id="KW-1185">Reference proteome</keyword>
<sequence length="121" mass="13720">MIPQEEILKNLVQQVDNSAPSKVLHQTEDTVDEILFESNIDGTCYYLVRSRPRSNHPTLLSPREREITKLVALGLDNKSIGKKLGITHWTVATYLRRIFSKLGVSSRTAMTARLLEENLLS</sequence>
<dbReference type="CDD" id="cd06170">
    <property type="entry name" value="LuxR_C_like"/>
    <property type="match status" value="1"/>
</dbReference>
<name>A0AAV3XMH1_9CYAN</name>
<feature type="domain" description="HTH luxR-type" evidence="4">
    <location>
        <begin position="53"/>
        <end position="118"/>
    </location>
</feature>
<reference evidence="5" key="1">
    <citation type="submission" date="2019-10" db="EMBL/GenBank/DDBJ databases">
        <title>Draft genome sequece of Microseira wollei NIES-4236.</title>
        <authorList>
            <person name="Yamaguchi H."/>
            <person name="Suzuki S."/>
            <person name="Kawachi M."/>
        </authorList>
    </citation>
    <scope>NUCLEOTIDE SEQUENCE</scope>
    <source>
        <strain evidence="5">NIES-4236</strain>
    </source>
</reference>
<dbReference type="GO" id="GO:0003677">
    <property type="term" value="F:DNA binding"/>
    <property type="evidence" value="ECO:0007669"/>
    <property type="project" value="UniProtKB-KW"/>
</dbReference>
<dbReference type="RefSeq" id="WP_226592748.1">
    <property type="nucleotide sequence ID" value="NZ_BLAY01000243.1"/>
</dbReference>
<evidence type="ECO:0000259" key="4">
    <source>
        <dbReference type="PROSITE" id="PS50043"/>
    </source>
</evidence>
<keyword evidence="1" id="KW-0805">Transcription regulation</keyword>
<accession>A0AAV3XMH1</accession>
<protein>
    <submittedName>
        <fullName evidence="5">Transcriptional regulator</fullName>
    </submittedName>
</protein>
<dbReference type="PROSITE" id="PS50043">
    <property type="entry name" value="HTH_LUXR_2"/>
    <property type="match status" value="1"/>
</dbReference>
<dbReference type="PANTHER" id="PTHR44688">
    <property type="entry name" value="DNA-BINDING TRANSCRIPTIONAL ACTIVATOR DEVR_DOSR"/>
    <property type="match status" value="1"/>
</dbReference>
<dbReference type="AlphaFoldDB" id="A0AAV3XMH1"/>
<keyword evidence="2" id="KW-0238">DNA-binding</keyword>
<evidence type="ECO:0000313" key="6">
    <source>
        <dbReference type="Proteomes" id="UP001050975"/>
    </source>
</evidence>
<dbReference type="SMART" id="SM00421">
    <property type="entry name" value="HTH_LUXR"/>
    <property type="match status" value="1"/>
</dbReference>
<comment type="caution">
    <text evidence="5">The sequence shown here is derived from an EMBL/GenBank/DDBJ whole genome shotgun (WGS) entry which is preliminary data.</text>
</comment>
<evidence type="ECO:0000256" key="1">
    <source>
        <dbReference type="ARBA" id="ARBA00023015"/>
    </source>
</evidence>
<dbReference type="PRINTS" id="PR00038">
    <property type="entry name" value="HTHLUXR"/>
</dbReference>
<evidence type="ECO:0000256" key="3">
    <source>
        <dbReference type="ARBA" id="ARBA00023163"/>
    </source>
</evidence>
<dbReference type="InterPro" id="IPR016032">
    <property type="entry name" value="Sig_transdc_resp-reg_C-effctor"/>
</dbReference>
<keyword evidence="3" id="KW-0804">Transcription</keyword>
<dbReference type="Proteomes" id="UP001050975">
    <property type="component" value="Unassembled WGS sequence"/>
</dbReference>
<dbReference type="PROSITE" id="PS00622">
    <property type="entry name" value="HTH_LUXR_1"/>
    <property type="match status" value="1"/>
</dbReference>
<dbReference type="SUPFAM" id="SSF46894">
    <property type="entry name" value="C-terminal effector domain of the bipartite response regulators"/>
    <property type="match status" value="1"/>
</dbReference>
<proteinExistence type="predicted"/>
<evidence type="ECO:0000313" key="5">
    <source>
        <dbReference type="EMBL" id="GET43684.1"/>
    </source>
</evidence>
<dbReference type="EMBL" id="BLAY01000243">
    <property type="protein sequence ID" value="GET43684.1"/>
    <property type="molecule type" value="Genomic_DNA"/>
</dbReference>
<dbReference type="PANTHER" id="PTHR44688:SF16">
    <property type="entry name" value="DNA-BINDING TRANSCRIPTIONAL ACTIVATOR DEVR_DOSR"/>
    <property type="match status" value="1"/>
</dbReference>
<organism evidence="5 6">
    <name type="scientific">Microseira wollei NIES-4236</name>
    <dbReference type="NCBI Taxonomy" id="2530354"/>
    <lineage>
        <taxon>Bacteria</taxon>
        <taxon>Bacillati</taxon>
        <taxon>Cyanobacteriota</taxon>
        <taxon>Cyanophyceae</taxon>
        <taxon>Oscillatoriophycideae</taxon>
        <taxon>Aerosakkonematales</taxon>
        <taxon>Aerosakkonemataceae</taxon>
        <taxon>Microseira</taxon>
    </lineage>
</organism>
<dbReference type="InterPro" id="IPR000792">
    <property type="entry name" value="Tscrpt_reg_LuxR_C"/>
</dbReference>
<evidence type="ECO:0000256" key="2">
    <source>
        <dbReference type="ARBA" id="ARBA00023125"/>
    </source>
</evidence>
<dbReference type="Gene3D" id="1.10.10.10">
    <property type="entry name" value="Winged helix-like DNA-binding domain superfamily/Winged helix DNA-binding domain"/>
    <property type="match status" value="1"/>
</dbReference>